<dbReference type="EMBL" id="JAVIKH010000027">
    <property type="protein sequence ID" value="MDX8337275.1"/>
    <property type="molecule type" value="Genomic_DNA"/>
</dbReference>
<dbReference type="PANTHER" id="PTHR35011">
    <property type="entry name" value="2,3-DIKETO-L-GULONATE TRAP TRANSPORTER SMALL PERMEASE PROTEIN YIAM"/>
    <property type="match status" value="1"/>
</dbReference>
<feature type="transmembrane region" description="Helical" evidence="9">
    <location>
        <begin position="43"/>
        <end position="61"/>
    </location>
</feature>
<feature type="transmembrane region" description="Helical" evidence="9">
    <location>
        <begin position="12"/>
        <end position="31"/>
    </location>
</feature>
<reference evidence="12" key="1">
    <citation type="submission" date="2023-07" db="EMBL/GenBank/DDBJ databases">
        <authorList>
            <person name="Colorado M.A."/>
            <person name="Villamil L.M."/>
            <person name="Melo J.F."/>
            <person name="Rodriguez J.A."/>
            <person name="Ruiz R.Y."/>
        </authorList>
    </citation>
    <scope>NUCLEOTIDE SEQUENCE [LARGE SCALE GENOMIC DNA]</scope>
    <source>
        <strain evidence="12">C33</strain>
    </source>
</reference>
<proteinExistence type="inferred from homology"/>
<keyword evidence="2" id="KW-0813">Transport</keyword>
<evidence type="ECO:0000259" key="10">
    <source>
        <dbReference type="Pfam" id="PF04290"/>
    </source>
</evidence>
<keyword evidence="5 9" id="KW-0812">Transmembrane</keyword>
<feature type="transmembrane region" description="Helical" evidence="9">
    <location>
        <begin position="123"/>
        <end position="146"/>
    </location>
</feature>
<comment type="caution">
    <text evidence="11">The sequence shown here is derived from an EMBL/GenBank/DDBJ whole genome shotgun (WGS) entry which is preliminary data.</text>
</comment>
<evidence type="ECO:0000256" key="8">
    <source>
        <dbReference type="ARBA" id="ARBA00038436"/>
    </source>
</evidence>
<evidence type="ECO:0000256" key="3">
    <source>
        <dbReference type="ARBA" id="ARBA00022475"/>
    </source>
</evidence>
<comment type="subcellular location">
    <subcellularLocation>
        <location evidence="1">Cell inner membrane</location>
        <topology evidence="1">Multi-pass membrane protein</topology>
    </subcellularLocation>
</comment>
<keyword evidence="12" id="KW-1185">Reference proteome</keyword>
<protein>
    <submittedName>
        <fullName evidence="11">TRAP transporter small permease</fullName>
    </submittedName>
</protein>
<feature type="transmembrane region" description="Helical" evidence="9">
    <location>
        <begin position="82"/>
        <end position="103"/>
    </location>
</feature>
<comment type="similarity">
    <text evidence="8">Belongs to the TRAP transporter small permease family.</text>
</comment>
<keyword evidence="4" id="KW-0997">Cell inner membrane</keyword>
<evidence type="ECO:0000256" key="2">
    <source>
        <dbReference type="ARBA" id="ARBA00022448"/>
    </source>
</evidence>
<dbReference type="InterPro" id="IPR055348">
    <property type="entry name" value="DctQ"/>
</dbReference>
<evidence type="ECO:0000256" key="5">
    <source>
        <dbReference type="ARBA" id="ARBA00022692"/>
    </source>
</evidence>
<keyword evidence="7 9" id="KW-0472">Membrane</keyword>
<dbReference type="InterPro" id="IPR007387">
    <property type="entry name" value="TRAP_DctQ"/>
</dbReference>
<evidence type="ECO:0000256" key="1">
    <source>
        <dbReference type="ARBA" id="ARBA00004429"/>
    </source>
</evidence>
<feature type="domain" description="Tripartite ATP-independent periplasmic transporters DctQ component" evidence="10">
    <location>
        <begin position="19"/>
        <end position="150"/>
    </location>
</feature>
<keyword evidence="6 9" id="KW-1133">Transmembrane helix</keyword>
<dbReference type="RefSeq" id="WP_256691907.1">
    <property type="nucleotide sequence ID" value="NZ_JAVIKH010000027.1"/>
</dbReference>
<accession>A0ABU4WCK4</accession>
<name>A0ABU4WCK4_9FUSO</name>
<dbReference type="Proteomes" id="UP001279681">
    <property type="component" value="Unassembled WGS sequence"/>
</dbReference>
<sequence length="155" mass="18201">MKEKKEFENYIIMTLMIMLILLGTLQILFRFLLNFSLSWTEELTRYFFVLMVYTGASLAIKQRKHVKVDILENMLSKTGKKYLYAINDCILIILLIWIGFAGLKICYSTWEMEQLSPAMELPMYLVYAIIPVTFFLGAFRGVQVFIENLKNKERG</sequence>
<gene>
    <name evidence="11" type="ORF">RFV38_12350</name>
</gene>
<organism evidence="11 12">
    <name type="scientific">Candidatus Cetobacterium colombiensis</name>
    <dbReference type="NCBI Taxonomy" id="3073100"/>
    <lineage>
        <taxon>Bacteria</taxon>
        <taxon>Fusobacteriati</taxon>
        <taxon>Fusobacteriota</taxon>
        <taxon>Fusobacteriia</taxon>
        <taxon>Fusobacteriales</taxon>
        <taxon>Fusobacteriaceae</taxon>
        <taxon>Cetobacterium</taxon>
    </lineage>
</organism>
<evidence type="ECO:0000256" key="9">
    <source>
        <dbReference type="SAM" id="Phobius"/>
    </source>
</evidence>
<evidence type="ECO:0000256" key="7">
    <source>
        <dbReference type="ARBA" id="ARBA00023136"/>
    </source>
</evidence>
<evidence type="ECO:0000256" key="6">
    <source>
        <dbReference type="ARBA" id="ARBA00022989"/>
    </source>
</evidence>
<keyword evidence="3" id="KW-1003">Cell membrane</keyword>
<evidence type="ECO:0000256" key="4">
    <source>
        <dbReference type="ARBA" id="ARBA00022519"/>
    </source>
</evidence>
<dbReference type="Pfam" id="PF04290">
    <property type="entry name" value="DctQ"/>
    <property type="match status" value="1"/>
</dbReference>
<evidence type="ECO:0000313" key="12">
    <source>
        <dbReference type="Proteomes" id="UP001279681"/>
    </source>
</evidence>
<evidence type="ECO:0000313" key="11">
    <source>
        <dbReference type="EMBL" id="MDX8337275.1"/>
    </source>
</evidence>